<keyword evidence="8 10" id="KW-0460">Magnesium</keyword>
<feature type="binding site" evidence="10">
    <location>
        <position position="41"/>
    </location>
    <ligand>
        <name>K(+)</name>
        <dbReference type="ChEBI" id="CHEBI:29103"/>
    </ligand>
</feature>
<comment type="catalytic activity">
    <reaction evidence="10">
        <text>L-methionine + ATP + H2O = S-adenosyl-L-methionine + phosphate + diphosphate</text>
        <dbReference type="Rhea" id="RHEA:21080"/>
        <dbReference type="ChEBI" id="CHEBI:15377"/>
        <dbReference type="ChEBI" id="CHEBI:30616"/>
        <dbReference type="ChEBI" id="CHEBI:33019"/>
        <dbReference type="ChEBI" id="CHEBI:43474"/>
        <dbReference type="ChEBI" id="CHEBI:57844"/>
        <dbReference type="ChEBI" id="CHEBI:59789"/>
        <dbReference type="EC" id="2.5.1.6"/>
    </reaction>
</comment>
<feature type="binding site" description="in other chain" evidence="10">
    <location>
        <position position="269"/>
    </location>
    <ligand>
        <name>L-methionine</name>
        <dbReference type="ChEBI" id="CHEBI:57844"/>
        <note>ligand shared between two neighboring subunits</note>
    </ligand>
</feature>
<feature type="binding site" evidence="10">
    <location>
        <position position="238"/>
    </location>
    <ligand>
        <name>ATP</name>
        <dbReference type="ChEBI" id="CHEBI:30616"/>
        <note>ligand shared between two neighboring subunits</note>
    </ligand>
</feature>
<evidence type="ECO:0000259" key="14">
    <source>
        <dbReference type="Pfam" id="PF02772"/>
    </source>
</evidence>
<organism evidence="16 17">
    <name type="scientific">Aliiruegeria haliotis</name>
    <dbReference type="NCBI Taxonomy" id="1280846"/>
    <lineage>
        <taxon>Bacteria</taxon>
        <taxon>Pseudomonadati</taxon>
        <taxon>Pseudomonadota</taxon>
        <taxon>Alphaproteobacteria</taxon>
        <taxon>Rhodobacterales</taxon>
        <taxon>Roseobacteraceae</taxon>
        <taxon>Aliiruegeria</taxon>
    </lineage>
</organism>
<feature type="binding site" description="in other chain" evidence="10">
    <location>
        <position position="54"/>
    </location>
    <ligand>
        <name>L-methionine</name>
        <dbReference type="ChEBI" id="CHEBI:57844"/>
        <note>ligand shared between two neighboring subunits</note>
    </ligand>
</feature>
<feature type="region of interest" description="Flexible loop" evidence="10">
    <location>
        <begin position="97"/>
        <end position="107"/>
    </location>
</feature>
<dbReference type="PROSITE" id="PS00377">
    <property type="entry name" value="ADOMET_SYNTHASE_2"/>
    <property type="match status" value="1"/>
</dbReference>
<evidence type="ECO:0000256" key="2">
    <source>
        <dbReference type="ARBA" id="ARBA00009685"/>
    </source>
</evidence>
<dbReference type="NCBIfam" id="TIGR01034">
    <property type="entry name" value="metK"/>
    <property type="match status" value="1"/>
</dbReference>
<proteinExistence type="inferred from homology"/>
<dbReference type="InterPro" id="IPR002133">
    <property type="entry name" value="S-AdoMet_synthetase"/>
</dbReference>
<dbReference type="PANTHER" id="PTHR11964">
    <property type="entry name" value="S-ADENOSYLMETHIONINE SYNTHETASE"/>
    <property type="match status" value="1"/>
</dbReference>
<feature type="binding site" evidence="10">
    <location>
        <position position="15"/>
    </location>
    <ligand>
        <name>Mg(2+)</name>
        <dbReference type="ChEBI" id="CHEBI:18420"/>
    </ligand>
</feature>
<dbReference type="EC" id="2.5.1.6" evidence="10"/>
<feature type="binding site" evidence="10">
    <location>
        <position position="261"/>
    </location>
    <ligand>
        <name>ATP</name>
        <dbReference type="ChEBI" id="CHEBI:30616"/>
        <note>ligand shared between two neighboring subunits</note>
    </ligand>
</feature>
<evidence type="ECO:0000256" key="4">
    <source>
        <dbReference type="ARBA" id="ARBA00022679"/>
    </source>
</evidence>
<evidence type="ECO:0000256" key="9">
    <source>
        <dbReference type="ARBA" id="ARBA00022958"/>
    </source>
</evidence>
<keyword evidence="6 10" id="KW-0547">Nucleotide-binding</keyword>
<feature type="domain" description="S-adenosylmethionine synthetase C-terminal" evidence="15">
    <location>
        <begin position="233"/>
        <end position="371"/>
    </location>
</feature>
<feature type="binding site" description="in other chain" evidence="10">
    <location>
        <begin position="229"/>
        <end position="230"/>
    </location>
    <ligand>
        <name>ATP</name>
        <dbReference type="ChEBI" id="CHEBI:30616"/>
        <note>ligand shared between two neighboring subunits</note>
    </ligand>
</feature>
<keyword evidence="7 10" id="KW-0067">ATP-binding</keyword>
<evidence type="ECO:0000256" key="7">
    <source>
        <dbReference type="ARBA" id="ARBA00022840"/>
    </source>
</evidence>
<dbReference type="InterPro" id="IPR022628">
    <property type="entry name" value="S-AdoMet_synt_N"/>
</dbReference>
<dbReference type="InterPro" id="IPR022636">
    <property type="entry name" value="S-AdoMet_synthetase_sfam"/>
</dbReference>
<sequence length="383" mass="41379">MTYVSSESVTEGHPDKVCDQISDAILDAYLAQDPTARVAVEVLASGNTLHVAGEVTSTARVDIPPVVRSVLRRIGYSDPALGFDADNCFILRDLQAQSPDIAQGVDGADNNEALGAGDQGIFYGYACDETPSCMPSAIHYAHRLTETLAALRHGGQLPWLRPDGKAQVTFRNDDAGRPVELTSLVLSCQHDPNIPREKMLRGVIEHVLVPVLGPWLRHDTRVLINPTGRFVDGGPAADTGLTGRKIMVDTYGGIGRHGGGAFSGKDPTKVDRTAAYMARYIAKNVVAAGLAPSCEVSLAFAIGQFTPEMIGVRVPADSDVDTDSLERAIRQIFPLSVSGMIEALDLQRPIFGKTASYGHFGREVEDFAWERTDRTKELRRACH</sequence>
<keyword evidence="4 10" id="KW-0808">Transferase</keyword>
<evidence type="ECO:0000256" key="5">
    <source>
        <dbReference type="ARBA" id="ARBA00022723"/>
    </source>
</evidence>
<dbReference type="RefSeq" id="WP_106207972.1">
    <property type="nucleotide sequence ID" value="NZ_PVTD01000015.1"/>
</dbReference>
<evidence type="ECO:0000256" key="3">
    <source>
        <dbReference type="ARBA" id="ARBA00022563"/>
    </source>
</evidence>
<dbReference type="EMBL" id="PVTD01000015">
    <property type="protein sequence ID" value="PRY20055.1"/>
    <property type="molecule type" value="Genomic_DNA"/>
</dbReference>
<feature type="binding site" evidence="10">
    <location>
        <position position="265"/>
    </location>
    <ligand>
        <name>ATP</name>
        <dbReference type="ChEBI" id="CHEBI:30616"/>
        <note>ligand shared between two neighboring subunits</note>
    </ligand>
</feature>
<dbReference type="Pfam" id="PF02773">
    <property type="entry name" value="S-AdoMet_synt_C"/>
    <property type="match status" value="1"/>
</dbReference>
<accession>A0A2T0RFW8</accession>
<comment type="pathway">
    <text evidence="1 10">Amino-acid biosynthesis; S-adenosyl-L-methionine biosynthesis; S-adenosyl-L-methionine from L-methionine: step 1/1.</text>
</comment>
<dbReference type="GO" id="GO:0006556">
    <property type="term" value="P:S-adenosylmethionine biosynthetic process"/>
    <property type="evidence" value="ECO:0007669"/>
    <property type="project" value="UniProtKB-UniRule"/>
</dbReference>
<dbReference type="InterPro" id="IPR022629">
    <property type="entry name" value="S-AdoMet_synt_central"/>
</dbReference>
<dbReference type="GO" id="GO:0005524">
    <property type="term" value="F:ATP binding"/>
    <property type="evidence" value="ECO:0007669"/>
    <property type="project" value="UniProtKB-UniRule"/>
</dbReference>
<evidence type="ECO:0000256" key="8">
    <source>
        <dbReference type="ARBA" id="ARBA00022842"/>
    </source>
</evidence>
<dbReference type="Gene3D" id="3.30.300.10">
    <property type="match status" value="3"/>
</dbReference>
<feature type="binding site" description="in other chain" evidence="10">
    <location>
        <begin position="244"/>
        <end position="245"/>
    </location>
    <ligand>
        <name>ATP</name>
        <dbReference type="ChEBI" id="CHEBI:30616"/>
        <note>ligand shared between two neighboring subunits</note>
    </ligand>
</feature>
<dbReference type="InterPro" id="IPR022630">
    <property type="entry name" value="S-AdoMet_synt_C"/>
</dbReference>
<dbReference type="Pfam" id="PF00438">
    <property type="entry name" value="S-AdoMet_synt_N"/>
    <property type="match status" value="1"/>
</dbReference>
<evidence type="ECO:0000313" key="16">
    <source>
        <dbReference type="EMBL" id="PRY20055.1"/>
    </source>
</evidence>
<dbReference type="PROSITE" id="PS00376">
    <property type="entry name" value="ADOMET_SYNTHASE_1"/>
    <property type="match status" value="1"/>
</dbReference>
<keyword evidence="17" id="KW-1185">Reference proteome</keyword>
<feature type="binding site" description="in other chain" evidence="10">
    <location>
        <begin position="163"/>
        <end position="165"/>
    </location>
    <ligand>
        <name>ATP</name>
        <dbReference type="ChEBI" id="CHEBI:30616"/>
        <note>ligand shared between two neighboring subunits</note>
    </ligand>
</feature>
<feature type="binding site" description="in other chain" evidence="10">
    <location>
        <position position="97"/>
    </location>
    <ligand>
        <name>L-methionine</name>
        <dbReference type="ChEBI" id="CHEBI:57844"/>
        <note>ligand shared between two neighboring subunits</note>
    </ligand>
</feature>
<dbReference type="AlphaFoldDB" id="A0A2T0RFW8"/>
<comment type="caution">
    <text evidence="16">The sequence shown here is derived from an EMBL/GenBank/DDBJ whole genome shotgun (WGS) entry which is preliminary data.</text>
</comment>
<evidence type="ECO:0000256" key="6">
    <source>
        <dbReference type="ARBA" id="ARBA00022741"/>
    </source>
</evidence>
<dbReference type="Proteomes" id="UP000239480">
    <property type="component" value="Unassembled WGS sequence"/>
</dbReference>
<comment type="cofactor">
    <cofactor evidence="10">
        <name>K(+)</name>
        <dbReference type="ChEBI" id="CHEBI:29103"/>
    </cofactor>
    <text evidence="10">Binds 1 potassium ion per subunit.</text>
</comment>
<evidence type="ECO:0000259" key="15">
    <source>
        <dbReference type="Pfam" id="PF02773"/>
    </source>
</evidence>
<keyword evidence="3 10" id="KW-0554">One-carbon metabolism</keyword>
<evidence type="ECO:0000256" key="1">
    <source>
        <dbReference type="ARBA" id="ARBA00005224"/>
    </source>
</evidence>
<dbReference type="FunFam" id="3.30.300.10:FF:000003">
    <property type="entry name" value="S-adenosylmethionine synthase"/>
    <property type="match status" value="1"/>
</dbReference>
<feature type="domain" description="S-adenosylmethionine synthetase N-terminal" evidence="13">
    <location>
        <begin position="3"/>
        <end position="99"/>
    </location>
</feature>
<comment type="similarity">
    <text evidence="2 10 12">Belongs to the AdoMet synthase family.</text>
</comment>
<evidence type="ECO:0000313" key="17">
    <source>
        <dbReference type="Proteomes" id="UP000239480"/>
    </source>
</evidence>
<dbReference type="GO" id="GO:0004478">
    <property type="term" value="F:methionine adenosyltransferase activity"/>
    <property type="evidence" value="ECO:0007669"/>
    <property type="project" value="UniProtKB-UniRule"/>
</dbReference>
<keyword evidence="10" id="KW-0963">Cytoplasm</keyword>
<comment type="cofactor">
    <cofactor evidence="10">
        <name>Mg(2+)</name>
        <dbReference type="ChEBI" id="CHEBI:18420"/>
    </cofactor>
    <text evidence="10">Binds 2 divalent ions per subunit.</text>
</comment>
<evidence type="ECO:0000256" key="11">
    <source>
        <dbReference type="RuleBase" id="RU000542"/>
    </source>
</evidence>
<dbReference type="CDD" id="cd18079">
    <property type="entry name" value="S-AdoMet_synt"/>
    <property type="match status" value="1"/>
</dbReference>
<feature type="domain" description="S-adenosylmethionine synthetase central" evidence="14">
    <location>
        <begin position="114"/>
        <end position="230"/>
    </location>
</feature>
<dbReference type="GO" id="GO:0005737">
    <property type="term" value="C:cytoplasm"/>
    <property type="evidence" value="ECO:0007669"/>
    <property type="project" value="UniProtKB-SubCell"/>
</dbReference>
<feature type="binding site" description="in other chain" evidence="10">
    <location>
        <position position="13"/>
    </location>
    <ligand>
        <name>ATP</name>
        <dbReference type="ChEBI" id="CHEBI:30616"/>
        <note>ligand shared between two neighboring subunits</note>
    </ligand>
</feature>
<dbReference type="Pfam" id="PF02772">
    <property type="entry name" value="S-AdoMet_synt_M"/>
    <property type="match status" value="1"/>
</dbReference>
<dbReference type="SUPFAM" id="SSF55973">
    <property type="entry name" value="S-adenosylmethionine synthetase"/>
    <property type="match status" value="3"/>
</dbReference>
<dbReference type="OrthoDB" id="9801686at2"/>
<comment type="subcellular location">
    <subcellularLocation>
        <location evidence="10 11">Cytoplasm</location>
    </subcellularLocation>
</comment>
<keyword evidence="5 10" id="KW-0479">Metal-binding</keyword>
<evidence type="ECO:0000256" key="10">
    <source>
        <dbReference type="HAMAP-Rule" id="MF_00086"/>
    </source>
</evidence>
<gene>
    <name evidence="10" type="primary">metK</name>
    <name evidence="16" type="ORF">CLV78_1154</name>
</gene>
<dbReference type="PIRSF" id="PIRSF000497">
    <property type="entry name" value="MAT"/>
    <property type="match status" value="1"/>
</dbReference>
<dbReference type="UniPathway" id="UPA00315">
    <property type="reaction ID" value="UER00080"/>
</dbReference>
<evidence type="ECO:0000256" key="12">
    <source>
        <dbReference type="RuleBase" id="RU004462"/>
    </source>
</evidence>
<dbReference type="HAMAP" id="MF_00086">
    <property type="entry name" value="S_AdoMet_synth1"/>
    <property type="match status" value="1"/>
</dbReference>
<comment type="subunit">
    <text evidence="10">Homotetramer; dimer of dimers.</text>
</comment>
<reference evidence="16 17" key="1">
    <citation type="submission" date="2018-03" db="EMBL/GenBank/DDBJ databases">
        <title>Genomic Encyclopedia of Archaeal and Bacterial Type Strains, Phase II (KMG-II): from individual species to whole genera.</title>
        <authorList>
            <person name="Goeker M."/>
        </authorList>
    </citation>
    <scope>NUCLEOTIDE SEQUENCE [LARGE SCALE GENOMIC DNA]</scope>
    <source>
        <strain evidence="16 17">DSM 29328</strain>
    </source>
</reference>
<name>A0A2T0RFW8_9RHOB</name>
<comment type="function">
    <text evidence="10">Catalyzes the formation of S-adenosylmethionine (AdoMet) from methionine and ATP. The overall synthetic reaction is composed of two sequential steps, AdoMet formation and the subsequent tripolyphosphate hydrolysis which occurs prior to release of AdoMet from the enzyme.</text>
</comment>
<keyword evidence="9 10" id="KW-0630">Potassium</keyword>
<dbReference type="GO" id="GO:0000287">
    <property type="term" value="F:magnesium ion binding"/>
    <property type="evidence" value="ECO:0007669"/>
    <property type="project" value="UniProtKB-UniRule"/>
</dbReference>
<dbReference type="GO" id="GO:0006730">
    <property type="term" value="P:one-carbon metabolic process"/>
    <property type="evidence" value="ECO:0007669"/>
    <property type="project" value="UniProtKB-KW"/>
</dbReference>
<dbReference type="InterPro" id="IPR022631">
    <property type="entry name" value="ADOMET_SYNTHASE_CS"/>
</dbReference>
<feature type="binding site" evidence="10">
    <location>
        <position position="238"/>
    </location>
    <ligand>
        <name>L-methionine</name>
        <dbReference type="ChEBI" id="CHEBI:57844"/>
        <note>ligand shared between two neighboring subunits</note>
    </ligand>
</feature>
<evidence type="ECO:0000259" key="13">
    <source>
        <dbReference type="Pfam" id="PF00438"/>
    </source>
</evidence>
<protein>
    <recommendedName>
        <fullName evidence="10">S-adenosylmethionine synthase</fullName>
        <shortName evidence="10">AdoMet synthase</shortName>
        <ecNumber evidence="10">2.5.1.6</ecNumber>
    </recommendedName>
    <alternativeName>
        <fullName evidence="10">MAT</fullName>
    </alternativeName>
    <alternativeName>
        <fullName evidence="10">Methionine adenosyltransferase</fullName>
    </alternativeName>
</protein>